<organism evidence="1 2">
    <name type="scientific">Algoriphagus alkaliphilus</name>
    <dbReference type="NCBI Taxonomy" id="279824"/>
    <lineage>
        <taxon>Bacteria</taxon>
        <taxon>Pseudomonadati</taxon>
        <taxon>Bacteroidota</taxon>
        <taxon>Cytophagia</taxon>
        <taxon>Cytophagales</taxon>
        <taxon>Cyclobacteriaceae</taxon>
        <taxon>Algoriphagus</taxon>
    </lineage>
</organism>
<dbReference type="STRING" id="279824.SAMN03080617_01500"/>
<dbReference type="RefSeq" id="WP_092729319.1">
    <property type="nucleotide sequence ID" value="NZ_FMXE01000008.1"/>
</dbReference>
<dbReference type="EMBL" id="FMXE01000008">
    <property type="protein sequence ID" value="SDA64188.1"/>
    <property type="molecule type" value="Genomic_DNA"/>
</dbReference>
<evidence type="ECO:0000313" key="2">
    <source>
        <dbReference type="Proteomes" id="UP000198756"/>
    </source>
</evidence>
<evidence type="ECO:0000313" key="1">
    <source>
        <dbReference type="EMBL" id="SDA64188.1"/>
    </source>
</evidence>
<gene>
    <name evidence="1" type="ORF">SAMN03080617_01500</name>
</gene>
<sequence>MREKKYKFPDQTQLGYLNLEEYGVVFLQSILENPQATDQDEIPGATGRFGYDPSNPIPIHGVPNAKFYLNNLRLPDGQPITYQREGSTSHESILLPIDQYLIFGPNEEELGRIYISPYHKKCSEKAPEGLLTEDEVILKWLDDHLEEDLL</sequence>
<proteinExistence type="predicted"/>
<dbReference type="OrthoDB" id="5522619at2"/>
<keyword evidence="2" id="KW-1185">Reference proteome</keyword>
<name>A0A1G5X186_9BACT</name>
<dbReference type="AlphaFoldDB" id="A0A1G5X186"/>
<dbReference type="Proteomes" id="UP000198756">
    <property type="component" value="Unassembled WGS sequence"/>
</dbReference>
<protein>
    <submittedName>
        <fullName evidence="1">Uncharacterized protein</fullName>
    </submittedName>
</protein>
<reference evidence="2" key="1">
    <citation type="submission" date="2016-10" db="EMBL/GenBank/DDBJ databases">
        <authorList>
            <person name="Varghese N."/>
            <person name="Submissions S."/>
        </authorList>
    </citation>
    <scope>NUCLEOTIDE SEQUENCE [LARGE SCALE GENOMIC DNA]</scope>
    <source>
        <strain evidence="2">DSM 22703</strain>
    </source>
</reference>
<accession>A0A1G5X186</accession>